<evidence type="ECO:0000256" key="7">
    <source>
        <dbReference type="ARBA" id="ARBA00023125"/>
    </source>
</evidence>
<dbReference type="SMART" id="SM00559">
    <property type="entry name" value="Ku78"/>
    <property type="match status" value="1"/>
</dbReference>
<dbReference type="EC" id="3.6.4.12" evidence="3"/>
<reference evidence="10 11" key="1">
    <citation type="submission" date="2014-03" db="EMBL/GenBank/DDBJ databases">
        <title>The genome of Kluyveromyces dobzhanskii.</title>
        <authorList>
            <person name="Nystedt B."/>
            <person name="Astrom S."/>
        </authorList>
    </citation>
    <scope>NUCLEOTIDE SEQUENCE [LARGE SCALE GENOMIC DNA]</scope>
    <source>
        <strain evidence="10 11">CBS 2104</strain>
    </source>
</reference>
<feature type="domain" description="Ku" evidence="9">
    <location>
        <begin position="300"/>
        <end position="448"/>
    </location>
</feature>
<dbReference type="Pfam" id="PF02735">
    <property type="entry name" value="Ku"/>
    <property type="match status" value="1"/>
</dbReference>
<evidence type="ECO:0000256" key="3">
    <source>
        <dbReference type="ARBA" id="ARBA00012551"/>
    </source>
</evidence>
<dbReference type="PANTHER" id="PTHR12604:SF4">
    <property type="entry name" value="X-RAY REPAIR CROSS-COMPLEMENTING PROTEIN 5"/>
    <property type="match status" value="1"/>
</dbReference>
<dbReference type="Proteomes" id="UP000031516">
    <property type="component" value="Unassembled WGS sequence"/>
</dbReference>
<name>A0A0A8LAI6_9SACH</name>
<evidence type="ECO:0000256" key="1">
    <source>
        <dbReference type="ARBA" id="ARBA00004574"/>
    </source>
</evidence>
<gene>
    <name evidence="10" type="ORF">KLDO_g4151</name>
</gene>
<evidence type="ECO:0000259" key="9">
    <source>
        <dbReference type="SMART" id="SM00559"/>
    </source>
</evidence>
<dbReference type="GO" id="GO:0006310">
    <property type="term" value="P:DNA recombination"/>
    <property type="evidence" value="ECO:0007669"/>
    <property type="project" value="InterPro"/>
</dbReference>
<accession>A0A0A8LAI6</accession>
<dbReference type="CDD" id="cd00873">
    <property type="entry name" value="KU80"/>
    <property type="match status" value="1"/>
</dbReference>
<dbReference type="PANTHER" id="PTHR12604">
    <property type="entry name" value="KU AUTOANTIGEN DNA HELICASE"/>
    <property type="match status" value="1"/>
</dbReference>
<dbReference type="GO" id="GO:0000723">
    <property type="term" value="P:telomere maintenance"/>
    <property type="evidence" value="ECO:0007669"/>
    <property type="project" value="InterPro"/>
</dbReference>
<keyword evidence="5" id="KW-0158">Chromosome</keyword>
<dbReference type="AlphaFoldDB" id="A0A0A8LAI6"/>
<dbReference type="GO" id="GO:0000781">
    <property type="term" value="C:chromosome, telomeric region"/>
    <property type="evidence" value="ECO:0007669"/>
    <property type="project" value="UniProtKB-SubCell"/>
</dbReference>
<dbReference type="Gene3D" id="2.40.290.10">
    <property type="match status" value="1"/>
</dbReference>
<evidence type="ECO:0000313" key="11">
    <source>
        <dbReference type="Proteomes" id="UP000031516"/>
    </source>
</evidence>
<comment type="similarity">
    <text evidence="2">Belongs to the ku80 family.</text>
</comment>
<evidence type="ECO:0000256" key="8">
    <source>
        <dbReference type="ARBA" id="ARBA00031847"/>
    </source>
</evidence>
<evidence type="ECO:0000256" key="2">
    <source>
        <dbReference type="ARBA" id="ARBA00007726"/>
    </source>
</evidence>
<dbReference type="OrthoDB" id="30826at2759"/>
<dbReference type="GO" id="GO:0003678">
    <property type="term" value="F:DNA helicase activity"/>
    <property type="evidence" value="ECO:0007669"/>
    <property type="project" value="UniProtKB-EC"/>
</dbReference>
<organism evidence="10 11">
    <name type="scientific">Kluyveromyces dobzhanskii CBS 2104</name>
    <dbReference type="NCBI Taxonomy" id="1427455"/>
    <lineage>
        <taxon>Eukaryota</taxon>
        <taxon>Fungi</taxon>
        <taxon>Dikarya</taxon>
        <taxon>Ascomycota</taxon>
        <taxon>Saccharomycotina</taxon>
        <taxon>Saccharomycetes</taxon>
        <taxon>Saccharomycetales</taxon>
        <taxon>Saccharomycetaceae</taxon>
        <taxon>Kluyveromyces</taxon>
    </lineage>
</organism>
<protein>
    <recommendedName>
        <fullName evidence="4">ATP-dependent DNA helicase II subunit 2</fullName>
        <ecNumber evidence="3">3.6.4.12</ecNumber>
    </recommendedName>
    <alternativeName>
        <fullName evidence="8">ATP-dependent DNA helicase II subunit Ku80</fullName>
    </alternativeName>
</protein>
<proteinExistence type="inferred from homology"/>
<evidence type="ECO:0000256" key="6">
    <source>
        <dbReference type="ARBA" id="ARBA00022895"/>
    </source>
</evidence>
<dbReference type="InterPro" id="IPR006164">
    <property type="entry name" value="DNA_bd_Ku70/Ku80"/>
</dbReference>
<dbReference type="InterPro" id="IPR016194">
    <property type="entry name" value="SPOC-like_C_dom_sf"/>
</dbReference>
<evidence type="ECO:0000313" key="10">
    <source>
        <dbReference type="EMBL" id="CDO95929.1"/>
    </source>
</evidence>
<comment type="subcellular location">
    <subcellularLocation>
        <location evidence="1">Chromosome</location>
        <location evidence="1">Telomere</location>
    </subcellularLocation>
</comment>
<keyword evidence="6" id="KW-0779">Telomere</keyword>
<evidence type="ECO:0000256" key="4">
    <source>
        <dbReference type="ARBA" id="ARBA00021792"/>
    </source>
</evidence>
<dbReference type="InterPro" id="IPR024193">
    <property type="entry name" value="Ku80"/>
</dbReference>
<dbReference type="EMBL" id="CCBQ010000045">
    <property type="protein sequence ID" value="CDO95929.1"/>
    <property type="molecule type" value="Genomic_DNA"/>
</dbReference>
<keyword evidence="7" id="KW-0238">DNA-binding</keyword>
<keyword evidence="11" id="KW-1185">Reference proteome</keyword>
<comment type="caution">
    <text evidence="10">The sequence shown here is derived from an EMBL/GenBank/DDBJ whole genome shotgun (WGS) entry which is preliminary data.</text>
</comment>
<dbReference type="GO" id="GO:0043564">
    <property type="term" value="C:Ku70:Ku80 complex"/>
    <property type="evidence" value="ECO:0007669"/>
    <property type="project" value="InterPro"/>
</dbReference>
<dbReference type="GO" id="GO:0003684">
    <property type="term" value="F:damaged DNA binding"/>
    <property type="evidence" value="ECO:0007669"/>
    <property type="project" value="InterPro"/>
</dbReference>
<sequence length="619" mass="68549">MSELTCFVVDVASLKGDQWLKPFTYVEYVLLNKVQTQRKTDYVQLNLVNVPAEGSDTSLPVDNMAMLPVLPRAPVSVDDARDWLAQWYDARDQAAGDDMLFNGLLISVLKLKEFVGKRKMKVKLVVFTTQSLDDVTEEESATFADQCPFDLVVVNCSTPAGNDDQRFGAKWLQLGAPVVYRIDEMVQSVADPRLKLTRPIRTFQGQLRLGDVNAADAGLPSMCINVEGVPGTKSVTSVSRKVMRKQPGAEGGTFSYHAVKSVIEYQIEDEAEGGSVSEAHGTAVNADAEGRSAAAQAPRMINVSKDYVRKAYRYGADYVDLPAALDQERKLSEQPGLDIRGFMDIDELPRHYLCSESLYVVPDSKNGSRGDYLGFVTLVDSLISMKRVIIARFVPKSGNEVQMCCLSPIRVASKSTNQDRDEVRVLVLTRLPMSEDERTSTFPKMCESTEWVAEMDDTMAQFVDSMDLDAEARDLPWYESDQVQKFSDVAVEQSTLPLPQSELFRATARNPLAVPAISLHRQQQVILECVHQKCIVADSQQQSRDLDIPPMSQTILDKITPQHGAPVSLSNKIKEQFGVIKRDASAAASASAALEGEQVFEEEDPELFDLDLLLARGAR</sequence>
<dbReference type="GO" id="GO:0006303">
    <property type="term" value="P:double-strand break repair via nonhomologous end joining"/>
    <property type="evidence" value="ECO:0007669"/>
    <property type="project" value="InterPro"/>
</dbReference>
<dbReference type="GO" id="GO:0042162">
    <property type="term" value="F:telomeric DNA binding"/>
    <property type="evidence" value="ECO:0007669"/>
    <property type="project" value="InterPro"/>
</dbReference>
<evidence type="ECO:0000256" key="5">
    <source>
        <dbReference type="ARBA" id="ARBA00022454"/>
    </source>
</evidence>
<dbReference type="SUPFAM" id="SSF100939">
    <property type="entry name" value="SPOC domain-like"/>
    <property type="match status" value="1"/>
</dbReference>
<dbReference type="GO" id="GO:0003690">
    <property type="term" value="F:double-stranded DNA binding"/>
    <property type="evidence" value="ECO:0007669"/>
    <property type="project" value="TreeGrafter"/>
</dbReference>